<feature type="transmembrane region" description="Helical" evidence="1">
    <location>
        <begin position="60"/>
        <end position="81"/>
    </location>
</feature>
<sequence>MNKNPKIKVKPSQFTKTLEIVNYFLIIVFWIITSLAYKHLPEEIPTHYNGLGEVDAYGDKITIFFLPLIASILFVTLTITANKPYWFNYSETITAENVETQYKNAMRFMQSLNLFVLLIFIFIDYKTIQIALNKSGSLGVWFLPLTGIVGISIIIYSVKQSKKENI</sequence>
<keyword evidence="1" id="KW-0472">Membrane</keyword>
<dbReference type="Pfam" id="PF07853">
    <property type="entry name" value="DUF1648"/>
    <property type="match status" value="1"/>
</dbReference>
<dbReference type="OrthoDB" id="9808690at2"/>
<evidence type="ECO:0000313" key="3">
    <source>
        <dbReference type="EMBL" id="RRJ91162.1"/>
    </source>
</evidence>
<dbReference type="RefSeq" id="WP_125018602.1">
    <property type="nucleotide sequence ID" value="NZ_RQVQ01000012.1"/>
</dbReference>
<evidence type="ECO:0000259" key="2">
    <source>
        <dbReference type="Pfam" id="PF07853"/>
    </source>
</evidence>
<dbReference type="PANTHER" id="PTHR37810:SF5">
    <property type="entry name" value="IMMUNITY PROTEIN SDPI"/>
    <property type="match status" value="1"/>
</dbReference>
<dbReference type="PANTHER" id="PTHR37810">
    <property type="entry name" value="IMMUNITY PROTEIN SDPI"/>
    <property type="match status" value="1"/>
</dbReference>
<dbReference type="EMBL" id="RQVQ01000012">
    <property type="protein sequence ID" value="RRJ91162.1"/>
    <property type="molecule type" value="Genomic_DNA"/>
</dbReference>
<feature type="transmembrane region" description="Helical" evidence="1">
    <location>
        <begin position="138"/>
        <end position="158"/>
    </location>
</feature>
<protein>
    <submittedName>
        <fullName evidence="3">DUF1648 domain-containing protein</fullName>
    </submittedName>
</protein>
<dbReference type="GO" id="GO:0009636">
    <property type="term" value="P:response to toxic substance"/>
    <property type="evidence" value="ECO:0007669"/>
    <property type="project" value="TreeGrafter"/>
</dbReference>
<accession>A0A3P3W7L2</accession>
<feature type="transmembrane region" description="Helical" evidence="1">
    <location>
        <begin position="20"/>
        <end position="40"/>
    </location>
</feature>
<proteinExistence type="predicted"/>
<comment type="caution">
    <text evidence="3">The sequence shown here is derived from an EMBL/GenBank/DDBJ whole genome shotgun (WGS) entry which is preliminary data.</text>
</comment>
<evidence type="ECO:0000313" key="4">
    <source>
        <dbReference type="Proteomes" id="UP000275719"/>
    </source>
</evidence>
<evidence type="ECO:0000256" key="1">
    <source>
        <dbReference type="SAM" id="Phobius"/>
    </source>
</evidence>
<keyword evidence="1" id="KW-0812">Transmembrane</keyword>
<keyword evidence="4" id="KW-1185">Reference proteome</keyword>
<feature type="transmembrane region" description="Helical" evidence="1">
    <location>
        <begin position="112"/>
        <end position="132"/>
    </location>
</feature>
<feature type="domain" description="DUF1648" evidence="2">
    <location>
        <begin position="25"/>
        <end position="69"/>
    </location>
</feature>
<dbReference type="Proteomes" id="UP000275719">
    <property type="component" value="Unassembled WGS sequence"/>
</dbReference>
<reference evidence="3 4" key="1">
    <citation type="submission" date="2018-11" db="EMBL/GenBank/DDBJ databases">
        <title>Flavobacterium sp. nov., YIM 102701-2 draft genome.</title>
        <authorList>
            <person name="Li G."/>
            <person name="Jiang Y."/>
        </authorList>
    </citation>
    <scope>NUCLEOTIDE SEQUENCE [LARGE SCALE GENOMIC DNA]</scope>
    <source>
        <strain evidence="3 4">YIM 102701-2</strain>
    </source>
</reference>
<keyword evidence="1" id="KW-1133">Transmembrane helix</keyword>
<dbReference type="AlphaFoldDB" id="A0A3P3W7L2"/>
<dbReference type="InterPro" id="IPR012867">
    <property type="entry name" value="DUF1648"/>
</dbReference>
<name>A0A3P3W7L2_9FLAO</name>
<organism evidence="3 4">
    <name type="scientific">Paenimyroides tangerinum</name>
    <dbReference type="NCBI Taxonomy" id="2488728"/>
    <lineage>
        <taxon>Bacteria</taxon>
        <taxon>Pseudomonadati</taxon>
        <taxon>Bacteroidota</taxon>
        <taxon>Flavobacteriia</taxon>
        <taxon>Flavobacteriales</taxon>
        <taxon>Flavobacteriaceae</taxon>
        <taxon>Paenimyroides</taxon>
    </lineage>
</organism>
<gene>
    <name evidence="3" type="ORF">EG240_06565</name>
</gene>